<feature type="chain" id="PRO_5047443731" description="Tyrosinase copper-binding domain-containing protein" evidence="3">
    <location>
        <begin position="17"/>
        <end position="383"/>
    </location>
</feature>
<evidence type="ECO:0000313" key="6">
    <source>
        <dbReference type="EMBL" id="KAL1592592.1"/>
    </source>
</evidence>
<dbReference type="PROSITE" id="PS00498">
    <property type="entry name" value="TYROSINASE_2"/>
    <property type="match status" value="1"/>
</dbReference>
<evidence type="ECO:0000259" key="4">
    <source>
        <dbReference type="PROSITE" id="PS00497"/>
    </source>
</evidence>
<keyword evidence="2" id="KW-0560">Oxidoreductase</keyword>
<evidence type="ECO:0000256" key="2">
    <source>
        <dbReference type="ARBA" id="ARBA00023002"/>
    </source>
</evidence>
<accession>A0ABR3QKB1</accession>
<dbReference type="PROSITE" id="PS00497">
    <property type="entry name" value="TYROSINASE_1"/>
    <property type="match status" value="1"/>
</dbReference>
<keyword evidence="1" id="KW-0479">Metal-binding</keyword>
<dbReference type="Pfam" id="PF00264">
    <property type="entry name" value="Tyrosinase"/>
    <property type="match status" value="1"/>
</dbReference>
<name>A0ABR3QKB1_9PLEO</name>
<keyword evidence="7" id="KW-1185">Reference proteome</keyword>
<evidence type="ECO:0000256" key="1">
    <source>
        <dbReference type="ARBA" id="ARBA00022723"/>
    </source>
</evidence>
<feature type="domain" description="Tyrosinase copper-binding" evidence="5">
    <location>
        <begin position="306"/>
        <end position="317"/>
    </location>
</feature>
<feature type="domain" description="Tyrosinase copper-binding" evidence="4">
    <location>
        <begin position="138"/>
        <end position="155"/>
    </location>
</feature>
<evidence type="ECO:0000256" key="3">
    <source>
        <dbReference type="SAM" id="SignalP"/>
    </source>
</evidence>
<dbReference type="PANTHER" id="PTHR11474:SF125">
    <property type="entry name" value="N-ACETYL-6-HYDROXYTRYPTOPHAN OXIDASE IVOB-RELATED"/>
    <property type="match status" value="1"/>
</dbReference>
<gene>
    <name evidence="6" type="ORF">SLS59_009684</name>
</gene>
<keyword evidence="3" id="KW-0732">Signal</keyword>
<evidence type="ECO:0000313" key="7">
    <source>
        <dbReference type="Proteomes" id="UP001521222"/>
    </source>
</evidence>
<sequence>MRTTTVVSALLPTVLSSVIQATEEISPALSFDKRQDLTAESLGGKILQADVYAGIAGLNQQVYQATQQSSQWKTCNPSNIIVRREWSAFSTAEKKDYIKAVQCIAQLPPKFPKSVCPGCQNRFDDFVATHIRQTFSIHNTGNFLPWHRYFTYAYEKTLRDECGYKGYQPYYNWPRWSDDPTKSPLLDGSETSLGGNGVLGCPVFTDLTCTPNNPISDYADPTTAGQVGLGYNPRCLKRDISAWTSSQWTNDEMVTKLLNSKDMKTFWYDMQGGENAFSNNFMGVHTAGHFTVGGDPGSDFLTSPGDPYFYAHHAQIDRVWWTWQNLNPSERTKAIYGTTVLADPTAPNTTLADSMTLEYAFVGNITIGDAMSTMGGIFCYTYI</sequence>
<dbReference type="InterPro" id="IPR050316">
    <property type="entry name" value="Tyrosinase/Hemocyanin"/>
</dbReference>
<dbReference type="PRINTS" id="PR00092">
    <property type="entry name" value="TYROSINASE"/>
</dbReference>
<evidence type="ECO:0000259" key="5">
    <source>
        <dbReference type="PROSITE" id="PS00498"/>
    </source>
</evidence>
<comment type="caution">
    <text evidence="6">The sequence shown here is derived from an EMBL/GenBank/DDBJ whole genome shotgun (WGS) entry which is preliminary data.</text>
</comment>
<dbReference type="InterPro" id="IPR002227">
    <property type="entry name" value="Tyrosinase_Cu-bd"/>
</dbReference>
<proteinExistence type="predicted"/>
<dbReference type="Gene3D" id="1.10.1280.10">
    <property type="entry name" value="Di-copper center containing domain from catechol oxidase"/>
    <property type="match status" value="1"/>
</dbReference>
<dbReference type="PANTHER" id="PTHR11474">
    <property type="entry name" value="TYROSINASE FAMILY MEMBER"/>
    <property type="match status" value="1"/>
</dbReference>
<organism evidence="6 7">
    <name type="scientific">Nothophoma quercina</name>
    <dbReference type="NCBI Taxonomy" id="749835"/>
    <lineage>
        <taxon>Eukaryota</taxon>
        <taxon>Fungi</taxon>
        <taxon>Dikarya</taxon>
        <taxon>Ascomycota</taxon>
        <taxon>Pezizomycotina</taxon>
        <taxon>Dothideomycetes</taxon>
        <taxon>Pleosporomycetidae</taxon>
        <taxon>Pleosporales</taxon>
        <taxon>Pleosporineae</taxon>
        <taxon>Didymellaceae</taxon>
        <taxon>Nothophoma</taxon>
    </lineage>
</organism>
<dbReference type="EMBL" id="JAKIXB020000045">
    <property type="protein sequence ID" value="KAL1592592.1"/>
    <property type="molecule type" value="Genomic_DNA"/>
</dbReference>
<reference evidence="6 7" key="1">
    <citation type="submission" date="2024-02" db="EMBL/GenBank/DDBJ databases">
        <title>De novo assembly and annotation of 12 fungi associated with fruit tree decline syndrome in Ontario, Canada.</title>
        <authorList>
            <person name="Sulman M."/>
            <person name="Ellouze W."/>
            <person name="Ilyukhin E."/>
        </authorList>
    </citation>
    <scope>NUCLEOTIDE SEQUENCE [LARGE SCALE GENOMIC DNA]</scope>
    <source>
        <strain evidence="6 7">M97-236</strain>
    </source>
</reference>
<protein>
    <recommendedName>
        <fullName evidence="4 5">Tyrosinase copper-binding domain-containing protein</fullName>
    </recommendedName>
</protein>
<feature type="signal peptide" evidence="3">
    <location>
        <begin position="1"/>
        <end position="16"/>
    </location>
</feature>
<dbReference type="Proteomes" id="UP001521222">
    <property type="component" value="Unassembled WGS sequence"/>
</dbReference>
<dbReference type="InterPro" id="IPR008922">
    <property type="entry name" value="Di-copper_centre_dom_sf"/>
</dbReference>
<dbReference type="SUPFAM" id="SSF48056">
    <property type="entry name" value="Di-copper centre-containing domain"/>
    <property type="match status" value="1"/>
</dbReference>